<sequence>MKFSAHFGLSIETSFIHMYLTFTSNTLFYGSILPASSFMVHLFIISIPLAFPSCFRPLISPAVERSAWRSSPCSIGVSWQPWEAGRAEPRRSARRVDATPGESHSGPARHDTCVDCAPYARSRS</sequence>
<name>A0AAG5D8C2_ANOAO</name>
<protein>
    <submittedName>
        <fullName evidence="3">Uncharacterized protein</fullName>
    </submittedName>
</protein>
<feature type="transmembrane region" description="Helical" evidence="2">
    <location>
        <begin position="27"/>
        <end position="51"/>
    </location>
</feature>
<keyword evidence="2" id="KW-1133">Transmembrane helix</keyword>
<evidence type="ECO:0000313" key="3">
    <source>
        <dbReference type="EnsemblMetazoa" id="ENSAATROPP007557"/>
    </source>
</evidence>
<accession>A0AAG5D8C2</accession>
<keyword evidence="2" id="KW-0472">Membrane</keyword>
<feature type="compositionally biased region" description="Basic and acidic residues" evidence="1">
    <location>
        <begin position="85"/>
        <end position="97"/>
    </location>
</feature>
<feature type="region of interest" description="Disordered" evidence="1">
    <location>
        <begin position="83"/>
        <end position="124"/>
    </location>
</feature>
<organism evidence="3 4">
    <name type="scientific">Anopheles atroparvus</name>
    <name type="common">European mosquito</name>
    <dbReference type="NCBI Taxonomy" id="41427"/>
    <lineage>
        <taxon>Eukaryota</taxon>
        <taxon>Metazoa</taxon>
        <taxon>Ecdysozoa</taxon>
        <taxon>Arthropoda</taxon>
        <taxon>Hexapoda</taxon>
        <taxon>Insecta</taxon>
        <taxon>Pterygota</taxon>
        <taxon>Neoptera</taxon>
        <taxon>Endopterygota</taxon>
        <taxon>Diptera</taxon>
        <taxon>Nematocera</taxon>
        <taxon>Culicoidea</taxon>
        <taxon>Culicidae</taxon>
        <taxon>Anophelinae</taxon>
        <taxon>Anopheles</taxon>
    </lineage>
</organism>
<keyword evidence="4" id="KW-1185">Reference proteome</keyword>
<reference evidence="3" key="1">
    <citation type="submission" date="2024-04" db="UniProtKB">
        <authorList>
            <consortium name="EnsemblMetazoa"/>
        </authorList>
    </citation>
    <scope>IDENTIFICATION</scope>
    <source>
        <strain evidence="3">EBRO</strain>
    </source>
</reference>
<dbReference type="Proteomes" id="UP000075880">
    <property type="component" value="Unassembled WGS sequence"/>
</dbReference>
<evidence type="ECO:0000313" key="4">
    <source>
        <dbReference type="Proteomes" id="UP000075880"/>
    </source>
</evidence>
<keyword evidence="2" id="KW-0812">Transmembrane</keyword>
<evidence type="ECO:0000256" key="1">
    <source>
        <dbReference type="SAM" id="MobiDB-lite"/>
    </source>
</evidence>
<proteinExistence type="predicted"/>
<dbReference type="AlphaFoldDB" id="A0AAG5D8C2"/>
<dbReference type="EnsemblMetazoa" id="ENSAATROPT008399">
    <property type="protein sequence ID" value="ENSAATROPP007557"/>
    <property type="gene ID" value="ENSAATROPG006845"/>
</dbReference>
<evidence type="ECO:0000256" key="2">
    <source>
        <dbReference type="SAM" id="Phobius"/>
    </source>
</evidence>